<proteinExistence type="predicted"/>
<name>A0A941IVZ6_9ACTN</name>
<feature type="compositionally biased region" description="Low complexity" evidence="1">
    <location>
        <begin position="138"/>
        <end position="155"/>
    </location>
</feature>
<evidence type="ECO:0000313" key="4">
    <source>
        <dbReference type="Proteomes" id="UP000675781"/>
    </source>
</evidence>
<accession>A0A941IVZ6</accession>
<dbReference type="AlphaFoldDB" id="A0A941IVZ6"/>
<dbReference type="RefSeq" id="WP_212532537.1">
    <property type="nucleotide sequence ID" value="NZ_JAGSOG010000255.1"/>
</dbReference>
<gene>
    <name evidence="3" type="ORF">KDL01_32685</name>
</gene>
<comment type="caution">
    <text evidence="3">The sequence shown here is derived from an EMBL/GenBank/DDBJ whole genome shotgun (WGS) entry which is preliminary data.</text>
</comment>
<dbReference type="Proteomes" id="UP000675781">
    <property type="component" value="Unassembled WGS sequence"/>
</dbReference>
<keyword evidence="4" id="KW-1185">Reference proteome</keyword>
<evidence type="ECO:0000313" key="3">
    <source>
        <dbReference type="EMBL" id="MBR7838076.1"/>
    </source>
</evidence>
<protein>
    <submittedName>
        <fullName evidence="3">Uncharacterized protein</fullName>
    </submittedName>
</protein>
<keyword evidence="2" id="KW-1133">Transmembrane helix</keyword>
<sequence length="330" mass="33636">MNSADDTRREGSPTVLIAHHPDGSADVNGLAVHIAPGQDSREAAYLAALALVADSGPAPVAAMRVEPDGTQYPFTLYPGRTVLAADLSTKPHRAFASFKPSRVAAGACGCVFVAALAATLTYLNNTSGDRTNMGSNLANTAPGSSAGGSTQAAGADVARGTRNALTALHGPVPGSAKGSDVVSPAADAEASASSARSRLSRLRSGAHDPSRPFAAGWPPGTFRRLHAVTPVAVGDVTLALIGGQRFDPDIAYVITVSTSTTDPITLMYSYSGSRGSLTSTHEMVLSGQTEYMVSDTIPSNVFCGGTVTMQASTQPRSSTGPVTATTTQEC</sequence>
<organism evidence="3 4">
    <name type="scientific">Actinospica durhamensis</name>
    <dbReference type="NCBI Taxonomy" id="1508375"/>
    <lineage>
        <taxon>Bacteria</taxon>
        <taxon>Bacillati</taxon>
        <taxon>Actinomycetota</taxon>
        <taxon>Actinomycetes</taxon>
        <taxon>Catenulisporales</taxon>
        <taxon>Actinospicaceae</taxon>
        <taxon>Actinospica</taxon>
    </lineage>
</organism>
<reference evidence="3" key="1">
    <citation type="submission" date="2021-04" db="EMBL/GenBank/DDBJ databases">
        <title>Genome based classification of Actinospica acidithermotolerans sp. nov., an actinobacterium isolated from an Indonesian hot spring.</title>
        <authorList>
            <person name="Kusuma A.B."/>
            <person name="Putra K.E."/>
            <person name="Nafisah S."/>
            <person name="Loh J."/>
            <person name="Nouioui I."/>
            <person name="Goodfellow M."/>
        </authorList>
    </citation>
    <scope>NUCLEOTIDE SEQUENCE</scope>
    <source>
        <strain evidence="3">CSCA 57</strain>
    </source>
</reference>
<feature type="region of interest" description="Disordered" evidence="1">
    <location>
        <begin position="133"/>
        <end position="213"/>
    </location>
</feature>
<evidence type="ECO:0000256" key="2">
    <source>
        <dbReference type="SAM" id="Phobius"/>
    </source>
</evidence>
<feature type="transmembrane region" description="Helical" evidence="2">
    <location>
        <begin position="103"/>
        <end position="123"/>
    </location>
</feature>
<keyword evidence="2" id="KW-0812">Transmembrane</keyword>
<dbReference type="EMBL" id="JAGSOG010000255">
    <property type="protein sequence ID" value="MBR7838076.1"/>
    <property type="molecule type" value="Genomic_DNA"/>
</dbReference>
<feature type="compositionally biased region" description="Low complexity" evidence="1">
    <location>
        <begin position="183"/>
        <end position="197"/>
    </location>
</feature>
<keyword evidence="2" id="KW-0472">Membrane</keyword>
<evidence type="ECO:0000256" key="1">
    <source>
        <dbReference type="SAM" id="MobiDB-lite"/>
    </source>
</evidence>